<evidence type="ECO:0008006" key="4">
    <source>
        <dbReference type="Google" id="ProtNLM"/>
    </source>
</evidence>
<evidence type="ECO:0000313" key="2">
    <source>
        <dbReference type="EMBL" id="OQV19911.1"/>
    </source>
</evidence>
<dbReference type="Proteomes" id="UP000192578">
    <property type="component" value="Unassembled WGS sequence"/>
</dbReference>
<name>A0A1W0WXG9_HYPEX</name>
<proteinExistence type="predicted"/>
<dbReference type="AlphaFoldDB" id="A0A1W0WXG9"/>
<organism evidence="2 3">
    <name type="scientific">Hypsibius exemplaris</name>
    <name type="common">Freshwater tardigrade</name>
    <dbReference type="NCBI Taxonomy" id="2072580"/>
    <lineage>
        <taxon>Eukaryota</taxon>
        <taxon>Metazoa</taxon>
        <taxon>Ecdysozoa</taxon>
        <taxon>Tardigrada</taxon>
        <taxon>Eutardigrada</taxon>
        <taxon>Parachela</taxon>
        <taxon>Hypsibioidea</taxon>
        <taxon>Hypsibiidae</taxon>
        <taxon>Hypsibius</taxon>
    </lineage>
</organism>
<reference evidence="3" key="1">
    <citation type="submission" date="2017-01" db="EMBL/GenBank/DDBJ databases">
        <title>Comparative genomics of anhydrobiosis in the tardigrade Hypsibius dujardini.</title>
        <authorList>
            <person name="Yoshida Y."/>
            <person name="Koutsovoulos G."/>
            <person name="Laetsch D."/>
            <person name="Stevens L."/>
            <person name="Kumar S."/>
            <person name="Horikawa D."/>
            <person name="Ishino K."/>
            <person name="Komine S."/>
            <person name="Tomita M."/>
            <person name="Blaxter M."/>
            <person name="Arakawa K."/>
        </authorList>
    </citation>
    <scope>NUCLEOTIDE SEQUENCE [LARGE SCALE GENOMIC DNA]</scope>
    <source>
        <strain evidence="3">Z151</strain>
    </source>
</reference>
<feature type="chain" id="PRO_5010737127" description="UPAR/Ly6 domain-containing protein" evidence="1">
    <location>
        <begin position="28"/>
        <end position="94"/>
    </location>
</feature>
<keyword evidence="1" id="KW-0732">Signal</keyword>
<comment type="caution">
    <text evidence="2">The sequence shown here is derived from an EMBL/GenBank/DDBJ whole genome shotgun (WGS) entry which is preliminary data.</text>
</comment>
<feature type="signal peptide" evidence="1">
    <location>
        <begin position="1"/>
        <end position="27"/>
    </location>
</feature>
<accession>A0A1W0WXG9</accession>
<dbReference type="EMBL" id="MTYJ01000035">
    <property type="protein sequence ID" value="OQV19911.1"/>
    <property type="molecule type" value="Genomic_DNA"/>
</dbReference>
<evidence type="ECO:0000313" key="3">
    <source>
        <dbReference type="Proteomes" id="UP000192578"/>
    </source>
</evidence>
<keyword evidence="3" id="KW-1185">Reference proteome</keyword>
<protein>
    <recommendedName>
        <fullName evidence="4">UPAR/Ly6 domain-containing protein</fullName>
    </recommendedName>
</protein>
<sequence>MANSSSLERVVYLVVALFCFTFVKVAALTCYQCKNYGNFFVSQELNALDCTNSSNYVEVTCDSASHFCIKLQGTLLTSALNVLERGCAPPAMSI</sequence>
<evidence type="ECO:0000256" key="1">
    <source>
        <dbReference type="SAM" id="SignalP"/>
    </source>
</evidence>
<gene>
    <name evidence="2" type="ORF">BV898_06179</name>
</gene>